<name>A0A369K797_HYPMA</name>
<feature type="compositionally biased region" description="Basic and acidic residues" evidence="1">
    <location>
        <begin position="93"/>
        <end position="102"/>
    </location>
</feature>
<dbReference type="AlphaFoldDB" id="A0A369K797"/>
<dbReference type="InParanoid" id="A0A369K797"/>
<evidence type="ECO:0000313" key="2">
    <source>
        <dbReference type="EMBL" id="RDB30481.1"/>
    </source>
</evidence>
<accession>A0A369K797</accession>
<evidence type="ECO:0000313" key="3">
    <source>
        <dbReference type="Proteomes" id="UP000076154"/>
    </source>
</evidence>
<gene>
    <name evidence="2" type="ORF">Hypma_007123</name>
</gene>
<dbReference type="EMBL" id="LUEZ02000005">
    <property type="protein sequence ID" value="RDB30481.1"/>
    <property type="molecule type" value="Genomic_DNA"/>
</dbReference>
<dbReference type="Proteomes" id="UP000076154">
    <property type="component" value="Unassembled WGS sequence"/>
</dbReference>
<reference evidence="2" key="1">
    <citation type="submission" date="2018-04" db="EMBL/GenBank/DDBJ databases">
        <title>Whole genome sequencing of Hypsizygus marmoreus.</title>
        <authorList>
            <person name="Choi I.-G."/>
            <person name="Min B."/>
            <person name="Kim J.-G."/>
            <person name="Kim S."/>
            <person name="Oh Y.-L."/>
            <person name="Kong W.-S."/>
            <person name="Park H."/>
            <person name="Jeong J."/>
            <person name="Song E.-S."/>
        </authorList>
    </citation>
    <scope>NUCLEOTIDE SEQUENCE [LARGE SCALE GENOMIC DNA]</scope>
    <source>
        <strain evidence="2">51987-8</strain>
    </source>
</reference>
<organism evidence="2 3">
    <name type="scientific">Hypsizygus marmoreus</name>
    <name type="common">White beech mushroom</name>
    <name type="synonym">Agaricus marmoreus</name>
    <dbReference type="NCBI Taxonomy" id="39966"/>
    <lineage>
        <taxon>Eukaryota</taxon>
        <taxon>Fungi</taxon>
        <taxon>Dikarya</taxon>
        <taxon>Basidiomycota</taxon>
        <taxon>Agaricomycotina</taxon>
        <taxon>Agaricomycetes</taxon>
        <taxon>Agaricomycetidae</taxon>
        <taxon>Agaricales</taxon>
        <taxon>Tricholomatineae</taxon>
        <taxon>Lyophyllaceae</taxon>
        <taxon>Hypsizygus</taxon>
    </lineage>
</organism>
<keyword evidence="3" id="KW-1185">Reference proteome</keyword>
<feature type="compositionally biased region" description="Polar residues" evidence="1">
    <location>
        <begin position="62"/>
        <end position="72"/>
    </location>
</feature>
<feature type="region of interest" description="Disordered" evidence="1">
    <location>
        <begin position="62"/>
        <end position="118"/>
    </location>
</feature>
<protein>
    <submittedName>
        <fullName evidence="2">Uncharacterized protein</fullName>
    </submittedName>
</protein>
<proteinExistence type="predicted"/>
<evidence type="ECO:0000256" key="1">
    <source>
        <dbReference type="SAM" id="MobiDB-lite"/>
    </source>
</evidence>
<sequence length="236" mass="26293">MFTRPFASFFHASEAYEMLHLITYYPFHFICSSSAFATYHLSTVFADPPSLLAPPRFDFSSLSTPSQTQTDVPSHLLTHRTSSRSPAPALDDIPDRHREGTKTRAAHAGARSRRSGGGGHCCCEVVVVWRAVKILGDSGSERASTRLTKRPGPTIRVREPLDTINVARTRKDMHASVRRARTTFLTSIPPRLPFLHPVVWSLSFLYEVLLITPYPPASGLSLRALARSRNALHPYL</sequence>
<comment type="caution">
    <text evidence="2">The sequence shown here is derived from an EMBL/GenBank/DDBJ whole genome shotgun (WGS) entry which is preliminary data.</text>
</comment>